<dbReference type="Proteomes" id="UP000024635">
    <property type="component" value="Unassembled WGS sequence"/>
</dbReference>
<comment type="caution">
    <text evidence="1">The sequence shown here is derived from an EMBL/GenBank/DDBJ whole genome shotgun (WGS) entry which is preliminary data.</text>
</comment>
<sequence length="270" mass="29670">MSERSQIANLAELESFSLDKPSKCDELASRKMRIEKLRRVVQEIAEQSVAQMSLSLKVVHDRIGMLRSLPPLLGRQEDGGGLSQSRTGKEVASRICACIDRECDGIDSELGKLRKVEEQLNKTVALVIEALPSTVNEVLAQVPSHVVPGPSTARPVEPAMTYTLSDDDVRRNMECQAGSNSIADVHGEFQRGKIGSQVPTRVMSNSSPSTRSRSQCGSQLDIGHMFAAMALPEVETFSDPHGRGFSEFVMRFSMKYGNLGLRDNMLVHLL</sequence>
<organism evidence="1 2">
    <name type="scientific">Ancylostoma ceylanicum</name>
    <dbReference type="NCBI Taxonomy" id="53326"/>
    <lineage>
        <taxon>Eukaryota</taxon>
        <taxon>Metazoa</taxon>
        <taxon>Ecdysozoa</taxon>
        <taxon>Nematoda</taxon>
        <taxon>Chromadorea</taxon>
        <taxon>Rhabditida</taxon>
        <taxon>Rhabditina</taxon>
        <taxon>Rhabditomorpha</taxon>
        <taxon>Strongyloidea</taxon>
        <taxon>Ancylostomatidae</taxon>
        <taxon>Ancylostomatinae</taxon>
        <taxon>Ancylostoma</taxon>
    </lineage>
</organism>
<reference evidence="2" key="1">
    <citation type="journal article" date="2015" name="Nat. Genet.">
        <title>The genome and transcriptome of the zoonotic hookworm Ancylostoma ceylanicum identify infection-specific gene families.</title>
        <authorList>
            <person name="Schwarz E.M."/>
            <person name="Hu Y."/>
            <person name="Antoshechkin I."/>
            <person name="Miller M.M."/>
            <person name="Sternberg P.W."/>
            <person name="Aroian R.V."/>
        </authorList>
    </citation>
    <scope>NUCLEOTIDE SEQUENCE</scope>
    <source>
        <strain evidence="2">HY135</strain>
    </source>
</reference>
<name>A0A016TSG9_9BILA</name>
<dbReference type="AlphaFoldDB" id="A0A016TSG9"/>
<evidence type="ECO:0000313" key="2">
    <source>
        <dbReference type="Proteomes" id="UP000024635"/>
    </source>
</evidence>
<accession>A0A016TSG9</accession>
<keyword evidence="2" id="KW-1185">Reference proteome</keyword>
<evidence type="ECO:0000313" key="1">
    <source>
        <dbReference type="EMBL" id="EYC05547.1"/>
    </source>
</evidence>
<dbReference type="OrthoDB" id="5887187at2759"/>
<gene>
    <name evidence="1" type="primary">Acey_s0081.g1439</name>
    <name evidence="1" type="ORF">Y032_0081g1439</name>
</gene>
<proteinExistence type="predicted"/>
<dbReference type="EMBL" id="JARK01001417">
    <property type="protein sequence ID" value="EYC05547.1"/>
    <property type="molecule type" value="Genomic_DNA"/>
</dbReference>
<protein>
    <submittedName>
        <fullName evidence="1">Uncharacterized protein</fullName>
    </submittedName>
</protein>